<keyword evidence="1" id="KW-0472">Membrane</keyword>
<dbReference type="GeneID" id="28981519"/>
<organism evidence="2 3">
    <name type="scientific">Cutaneotrichosporon oleaginosum</name>
    <dbReference type="NCBI Taxonomy" id="879819"/>
    <lineage>
        <taxon>Eukaryota</taxon>
        <taxon>Fungi</taxon>
        <taxon>Dikarya</taxon>
        <taxon>Basidiomycota</taxon>
        <taxon>Agaricomycotina</taxon>
        <taxon>Tremellomycetes</taxon>
        <taxon>Trichosporonales</taxon>
        <taxon>Trichosporonaceae</taxon>
        <taxon>Cutaneotrichosporon</taxon>
    </lineage>
</organism>
<keyword evidence="1" id="KW-1133">Transmembrane helix</keyword>
<accession>A0A0J0XIM7</accession>
<feature type="transmembrane region" description="Helical" evidence="1">
    <location>
        <begin position="245"/>
        <end position="264"/>
    </location>
</feature>
<feature type="transmembrane region" description="Helical" evidence="1">
    <location>
        <begin position="169"/>
        <end position="192"/>
    </location>
</feature>
<keyword evidence="3" id="KW-1185">Reference proteome</keyword>
<reference evidence="2 3" key="1">
    <citation type="submission" date="2015-03" db="EMBL/GenBank/DDBJ databases">
        <title>Genomics and transcriptomics of the oil-accumulating basidiomycete yeast T. oleaginosus allow insights into substrate utilization and the diverse evolutionary trajectories of mating systems in fungi.</title>
        <authorList>
            <consortium name="DOE Joint Genome Institute"/>
            <person name="Kourist R."/>
            <person name="Kracht O."/>
            <person name="Bracharz F."/>
            <person name="Lipzen A."/>
            <person name="Nolan M."/>
            <person name="Ohm R."/>
            <person name="Grigoriev I."/>
            <person name="Sun S."/>
            <person name="Heitman J."/>
            <person name="Bruck T."/>
            <person name="Nowrousian M."/>
        </authorList>
    </citation>
    <scope>NUCLEOTIDE SEQUENCE [LARGE SCALE GENOMIC DNA]</scope>
    <source>
        <strain evidence="2 3">IBC0246</strain>
    </source>
</reference>
<feature type="transmembrane region" description="Helical" evidence="1">
    <location>
        <begin position="213"/>
        <end position="233"/>
    </location>
</feature>
<dbReference type="AlphaFoldDB" id="A0A0J0XIM7"/>
<gene>
    <name evidence="2" type="ORF">CC85DRAFT_262884</name>
</gene>
<name>A0A0J0XIM7_9TREE</name>
<evidence type="ECO:0000256" key="1">
    <source>
        <dbReference type="SAM" id="Phobius"/>
    </source>
</evidence>
<dbReference type="RefSeq" id="XP_018277393.1">
    <property type="nucleotide sequence ID" value="XM_018420916.1"/>
</dbReference>
<keyword evidence="1" id="KW-0812">Transmembrane</keyword>
<dbReference type="OrthoDB" id="3192156at2759"/>
<evidence type="ECO:0000313" key="2">
    <source>
        <dbReference type="EMBL" id="KLT40902.1"/>
    </source>
</evidence>
<evidence type="ECO:0000313" key="3">
    <source>
        <dbReference type="Proteomes" id="UP000053611"/>
    </source>
</evidence>
<proteinExistence type="predicted"/>
<dbReference type="EMBL" id="KQ087226">
    <property type="protein sequence ID" value="KLT40902.1"/>
    <property type="molecule type" value="Genomic_DNA"/>
</dbReference>
<sequence>MSARAARSFAAAAESLAPVYGHVPPLLAPLHPYAPVGALDVFGAARLSMGVNWVASDTKGRPRASYLQEALGMLIVVFGGETFLALCTGTPPSWLVNPTFVFLFAGVHFALTRTPLRALVPAKPNYLMELALAPLDAIGRTLLLTRFSIVPLLHPPEGAKVLPATPSTLLLVPFILAVPFAALIFSGTNWFAPQMELSTPNELKPGGWMAVDAWIAVVIPVLFLSLVGPVRGWPWGLGTHMSEDAAIVLCAVVAIVSFVGRTVYNLGGTEEPVKKSSKKKSKKA</sequence>
<feature type="transmembrane region" description="Helical" evidence="1">
    <location>
        <begin position="66"/>
        <end position="86"/>
    </location>
</feature>
<dbReference type="Proteomes" id="UP000053611">
    <property type="component" value="Unassembled WGS sequence"/>
</dbReference>
<protein>
    <submittedName>
        <fullName evidence="2">Uncharacterized protein</fullName>
    </submittedName>
</protein>